<dbReference type="InterPro" id="IPR021889">
    <property type="entry name" value="DUF3500"/>
</dbReference>
<dbReference type="Proteomes" id="UP000653674">
    <property type="component" value="Unassembled WGS sequence"/>
</dbReference>
<dbReference type="AlphaFoldDB" id="A0A8J3LUM1"/>
<dbReference type="RefSeq" id="WP_168077610.1">
    <property type="nucleotide sequence ID" value="NZ_BAAAQJ010000003.1"/>
</dbReference>
<reference evidence="1" key="1">
    <citation type="submission" date="2021-01" db="EMBL/GenBank/DDBJ databases">
        <title>Whole genome shotgun sequence of Planosporangium flavigriseum NBRC 105377.</title>
        <authorList>
            <person name="Komaki H."/>
            <person name="Tamura T."/>
        </authorList>
    </citation>
    <scope>NUCLEOTIDE SEQUENCE</scope>
    <source>
        <strain evidence="1">NBRC 105377</strain>
    </source>
</reference>
<organism evidence="1 2">
    <name type="scientific">Planosporangium flavigriseum</name>
    <dbReference type="NCBI Taxonomy" id="373681"/>
    <lineage>
        <taxon>Bacteria</taxon>
        <taxon>Bacillati</taxon>
        <taxon>Actinomycetota</taxon>
        <taxon>Actinomycetes</taxon>
        <taxon>Micromonosporales</taxon>
        <taxon>Micromonosporaceae</taxon>
        <taxon>Planosporangium</taxon>
    </lineage>
</organism>
<dbReference type="Pfam" id="PF12006">
    <property type="entry name" value="DUF3500"/>
    <property type="match status" value="1"/>
</dbReference>
<protein>
    <recommendedName>
        <fullName evidence="3">DUF3500 domain-containing protein</fullName>
    </recommendedName>
</protein>
<sequence length="365" mass="39934">MVDPEAEVAAAMSAAAVAFLSSLTAEQRENGQRPFPSDDERRRWFYTPTDHGGVALGDLRPAQQQLALRLVATGLSRAGYVAVSTIMGLENILDEIEGWSVHWGRERGRDPGKYWLRLFGDPADGHAWSWRFGGHHVSLNYTVVAGQVVSVTPCFFGADPASSPLPGAGSLRPLAAEEDLARDLVRTLDERQMADTLLTTVAPVDIAGANRPAVGPGDEPLPLKDVWRIRFEGPLAQIVESMQDQAERRAGLTAEARDAVTLSAAPKGIPAAQLGDSQRHLLRNVLDVYLHRIPDGLAEKYASRFRGERLDDVAFAWAGGVEPSDPHYYRIQGPRLLIEYVNTQRGANHVHSVWRDPEGDFGGRP</sequence>
<gene>
    <name evidence="1" type="ORF">Pfl04_19890</name>
</gene>
<evidence type="ECO:0000313" key="2">
    <source>
        <dbReference type="Proteomes" id="UP000653674"/>
    </source>
</evidence>
<dbReference type="PANTHER" id="PTHR37489">
    <property type="entry name" value="DUF3500 DOMAIN-CONTAINING PROTEIN"/>
    <property type="match status" value="1"/>
</dbReference>
<proteinExistence type="predicted"/>
<accession>A0A8J3LUM1</accession>
<evidence type="ECO:0008006" key="3">
    <source>
        <dbReference type="Google" id="ProtNLM"/>
    </source>
</evidence>
<comment type="caution">
    <text evidence="1">The sequence shown here is derived from an EMBL/GenBank/DDBJ whole genome shotgun (WGS) entry which is preliminary data.</text>
</comment>
<dbReference type="PANTHER" id="PTHR37489:SF1">
    <property type="entry name" value="DUF3500 DOMAIN-CONTAINING PROTEIN"/>
    <property type="match status" value="1"/>
</dbReference>
<name>A0A8J3LUM1_9ACTN</name>
<keyword evidence="2" id="KW-1185">Reference proteome</keyword>
<dbReference type="EMBL" id="BONU01000010">
    <property type="protein sequence ID" value="GIG73585.1"/>
    <property type="molecule type" value="Genomic_DNA"/>
</dbReference>
<evidence type="ECO:0000313" key="1">
    <source>
        <dbReference type="EMBL" id="GIG73585.1"/>
    </source>
</evidence>